<protein>
    <submittedName>
        <fullName evidence="2">Uncharacterized protein</fullName>
    </submittedName>
</protein>
<reference evidence="2" key="1">
    <citation type="submission" date="2022-11" db="UniProtKB">
        <authorList>
            <consortium name="WormBaseParasite"/>
        </authorList>
    </citation>
    <scope>IDENTIFICATION</scope>
</reference>
<dbReference type="Proteomes" id="UP000887565">
    <property type="component" value="Unplaced"/>
</dbReference>
<dbReference type="WBParaSite" id="nRc.2.0.1.t04459-RA">
    <property type="protein sequence ID" value="nRc.2.0.1.t04459-RA"/>
    <property type="gene ID" value="nRc.2.0.1.g04459"/>
</dbReference>
<organism evidence="1 2">
    <name type="scientific">Romanomermis culicivorax</name>
    <name type="common">Nematode worm</name>
    <dbReference type="NCBI Taxonomy" id="13658"/>
    <lineage>
        <taxon>Eukaryota</taxon>
        <taxon>Metazoa</taxon>
        <taxon>Ecdysozoa</taxon>
        <taxon>Nematoda</taxon>
        <taxon>Enoplea</taxon>
        <taxon>Dorylaimia</taxon>
        <taxon>Mermithida</taxon>
        <taxon>Mermithoidea</taxon>
        <taxon>Mermithidae</taxon>
        <taxon>Romanomermis</taxon>
    </lineage>
</organism>
<name>A0A915HRU3_ROMCU</name>
<sequence>MHVFPTPESPISKNLNNRSYCFLEAIKFRKMNLPDKCPNLAVNSIIFHSRTNANVWYIELTM</sequence>
<keyword evidence="1" id="KW-1185">Reference proteome</keyword>
<evidence type="ECO:0000313" key="2">
    <source>
        <dbReference type="WBParaSite" id="nRc.2.0.1.t04459-RA"/>
    </source>
</evidence>
<proteinExistence type="predicted"/>
<accession>A0A915HRU3</accession>
<evidence type="ECO:0000313" key="1">
    <source>
        <dbReference type="Proteomes" id="UP000887565"/>
    </source>
</evidence>
<dbReference type="AlphaFoldDB" id="A0A915HRU3"/>